<evidence type="ECO:0000313" key="3">
    <source>
        <dbReference type="Proteomes" id="UP000886742"/>
    </source>
</evidence>
<evidence type="ECO:0000313" key="2">
    <source>
        <dbReference type="EMBL" id="HIS70652.1"/>
    </source>
</evidence>
<accession>A0A9D1FFU5</accession>
<feature type="signal peptide" evidence="1">
    <location>
        <begin position="1"/>
        <end position="18"/>
    </location>
</feature>
<name>A0A9D1FFU5_9PROT</name>
<evidence type="ECO:0008006" key="4">
    <source>
        <dbReference type="Google" id="ProtNLM"/>
    </source>
</evidence>
<keyword evidence="1" id="KW-0732">Signal</keyword>
<feature type="chain" id="PRO_5038628891" description="Lysozyme inhibitor LprI N-terminal domain-containing protein" evidence="1">
    <location>
        <begin position="19"/>
        <end position="137"/>
    </location>
</feature>
<reference evidence="2" key="1">
    <citation type="submission" date="2020-10" db="EMBL/GenBank/DDBJ databases">
        <authorList>
            <person name="Gilroy R."/>
        </authorList>
    </citation>
    <scope>NUCLEOTIDE SEQUENCE</scope>
    <source>
        <strain evidence="2">ChiGjej3B3-5194</strain>
    </source>
</reference>
<dbReference type="AlphaFoldDB" id="A0A9D1FFU5"/>
<dbReference type="EMBL" id="DVJI01000008">
    <property type="protein sequence ID" value="HIS70652.1"/>
    <property type="molecule type" value="Genomic_DNA"/>
</dbReference>
<sequence length="137" mass="15808">MKKLITIFLLVLPISTYAENLLNYKTDIEKCDEQFEQDMDGNLTSAEMIAATDSQVICYESVAHKIIDKYYSKQSETMKNNLRESIIAYKKTANDMYNPDRCYNECGNLTALMAYSPILDFIKNYIEHLTNAINSDF</sequence>
<evidence type="ECO:0000256" key="1">
    <source>
        <dbReference type="SAM" id="SignalP"/>
    </source>
</evidence>
<reference evidence="2" key="2">
    <citation type="journal article" date="2021" name="PeerJ">
        <title>Extensive microbial diversity within the chicken gut microbiome revealed by metagenomics and culture.</title>
        <authorList>
            <person name="Gilroy R."/>
            <person name="Ravi A."/>
            <person name="Getino M."/>
            <person name="Pursley I."/>
            <person name="Horton D.L."/>
            <person name="Alikhan N.F."/>
            <person name="Baker D."/>
            <person name="Gharbi K."/>
            <person name="Hall N."/>
            <person name="Watson M."/>
            <person name="Adriaenssens E.M."/>
            <person name="Foster-Nyarko E."/>
            <person name="Jarju S."/>
            <person name="Secka A."/>
            <person name="Antonio M."/>
            <person name="Oren A."/>
            <person name="Chaudhuri R.R."/>
            <person name="La Ragione R."/>
            <person name="Hildebrand F."/>
            <person name="Pallen M.J."/>
        </authorList>
    </citation>
    <scope>NUCLEOTIDE SEQUENCE</scope>
    <source>
        <strain evidence="2">ChiGjej3B3-5194</strain>
    </source>
</reference>
<dbReference type="Proteomes" id="UP000886742">
    <property type="component" value="Unassembled WGS sequence"/>
</dbReference>
<protein>
    <recommendedName>
        <fullName evidence="4">Lysozyme inhibitor LprI N-terminal domain-containing protein</fullName>
    </recommendedName>
</protein>
<comment type="caution">
    <text evidence="2">The sequence shown here is derived from an EMBL/GenBank/DDBJ whole genome shotgun (WGS) entry which is preliminary data.</text>
</comment>
<gene>
    <name evidence="2" type="ORF">IAD02_01535</name>
</gene>
<organism evidence="2 3">
    <name type="scientific">Candidatus Enterousia intestinigallinarum</name>
    <dbReference type="NCBI Taxonomy" id="2840790"/>
    <lineage>
        <taxon>Bacteria</taxon>
        <taxon>Pseudomonadati</taxon>
        <taxon>Pseudomonadota</taxon>
        <taxon>Alphaproteobacteria</taxon>
        <taxon>Candidatus Enterousia</taxon>
    </lineage>
</organism>
<proteinExistence type="predicted"/>